<evidence type="ECO:0000256" key="3">
    <source>
        <dbReference type="ARBA" id="ARBA00022617"/>
    </source>
</evidence>
<evidence type="ECO:0000313" key="7">
    <source>
        <dbReference type="EMBL" id="CAJ2510910.1"/>
    </source>
</evidence>
<feature type="transmembrane region" description="Helical" evidence="6">
    <location>
        <begin position="20"/>
        <end position="39"/>
    </location>
</feature>
<dbReference type="PANTHER" id="PTHR24305">
    <property type="entry name" value="CYTOCHROME P450"/>
    <property type="match status" value="1"/>
</dbReference>
<dbReference type="GO" id="GO:0020037">
    <property type="term" value="F:heme binding"/>
    <property type="evidence" value="ECO:0007669"/>
    <property type="project" value="InterPro"/>
</dbReference>
<comment type="caution">
    <text evidence="7">The sequence shown here is derived from an EMBL/GenBank/DDBJ whole genome shotgun (WGS) entry which is preliminary data.</text>
</comment>
<dbReference type="InterPro" id="IPR001128">
    <property type="entry name" value="Cyt_P450"/>
</dbReference>
<reference evidence="7" key="1">
    <citation type="submission" date="2023-10" db="EMBL/GenBank/DDBJ databases">
        <authorList>
            <person name="Hackl T."/>
        </authorList>
    </citation>
    <scope>NUCLEOTIDE SEQUENCE</scope>
</reference>
<accession>A0AAI8YN80</accession>
<dbReference type="SUPFAM" id="SSF48264">
    <property type="entry name" value="Cytochrome P450"/>
    <property type="match status" value="1"/>
</dbReference>
<comment type="similarity">
    <text evidence="2">Belongs to the cytochrome P450 family.</text>
</comment>
<keyword evidence="5" id="KW-0408">Iron</keyword>
<dbReference type="PANTHER" id="PTHR24305:SF210">
    <property type="entry name" value="CYTOCHROME P450 MONOOXYGENASE ASQL-RELATED"/>
    <property type="match status" value="1"/>
</dbReference>
<gene>
    <name evidence="7" type="ORF">KHLLAP_LOCUS11378</name>
</gene>
<sequence length="410" mass="46721">MANAEAVSLIIRIAQGLPTAILGAALAYIAIRCIYLLYFHPLVQFPGPKIAAVSNTWYAYQWLSGRYPWATEDVLRKYGDVVRIAPNELLFLTPQAFIDIHTSHVGSLETFVKTDLNDRGDAHGGIAFERDPVRHRKVAKQISPAFSSRSITALEPTMHEHIDLFIKQMKTMEDSGKTERIDLAKWCNWLAVDISADMTYNRKMNQFRDMRNSNYLNVAMGFNRFTTVEQVSLRFPFLKPFKNLFLPFSTMTSMPEMVRKSRAEVHRRLSQQGNTQHLDFFEHLLPDVIPEDRQEMRHLEQLAGQLQFGGFEPVSSWIYGTLMYLLAEPGVCKTLTKEIRTSFENYGDISPSVLKPLQYLNACLEESLRIFLSNNVGMPRISPGAMVDGTFVPKGVYCQTSMFATARSQR</sequence>
<keyword evidence="6" id="KW-0812">Transmembrane</keyword>
<evidence type="ECO:0000256" key="6">
    <source>
        <dbReference type="SAM" id="Phobius"/>
    </source>
</evidence>
<comment type="cofactor">
    <cofactor evidence="1">
        <name>heme</name>
        <dbReference type="ChEBI" id="CHEBI:30413"/>
    </cofactor>
</comment>
<name>A0AAI8YN80_9PEZI</name>
<dbReference type="Proteomes" id="UP001295740">
    <property type="component" value="Unassembled WGS sequence"/>
</dbReference>
<dbReference type="InterPro" id="IPR050121">
    <property type="entry name" value="Cytochrome_P450_monoxygenase"/>
</dbReference>
<organism evidence="7 8">
    <name type="scientific">Anthostomella pinea</name>
    <dbReference type="NCBI Taxonomy" id="933095"/>
    <lineage>
        <taxon>Eukaryota</taxon>
        <taxon>Fungi</taxon>
        <taxon>Dikarya</taxon>
        <taxon>Ascomycota</taxon>
        <taxon>Pezizomycotina</taxon>
        <taxon>Sordariomycetes</taxon>
        <taxon>Xylariomycetidae</taxon>
        <taxon>Xylariales</taxon>
        <taxon>Xylariaceae</taxon>
        <taxon>Anthostomella</taxon>
    </lineage>
</organism>
<keyword evidence="6" id="KW-0472">Membrane</keyword>
<evidence type="ECO:0000313" key="8">
    <source>
        <dbReference type="Proteomes" id="UP001295740"/>
    </source>
</evidence>
<keyword evidence="4" id="KW-0479">Metal-binding</keyword>
<dbReference type="GO" id="GO:0016705">
    <property type="term" value="F:oxidoreductase activity, acting on paired donors, with incorporation or reduction of molecular oxygen"/>
    <property type="evidence" value="ECO:0007669"/>
    <property type="project" value="InterPro"/>
</dbReference>
<evidence type="ECO:0000256" key="2">
    <source>
        <dbReference type="ARBA" id="ARBA00010617"/>
    </source>
</evidence>
<dbReference type="InterPro" id="IPR036396">
    <property type="entry name" value="Cyt_P450_sf"/>
</dbReference>
<dbReference type="AlphaFoldDB" id="A0AAI8YN80"/>
<evidence type="ECO:0000256" key="5">
    <source>
        <dbReference type="ARBA" id="ARBA00023004"/>
    </source>
</evidence>
<protein>
    <submittedName>
        <fullName evidence="7">Uu.00g065350.m01.CDS01</fullName>
    </submittedName>
</protein>
<dbReference type="EMBL" id="CAUWAG010000018">
    <property type="protein sequence ID" value="CAJ2510910.1"/>
    <property type="molecule type" value="Genomic_DNA"/>
</dbReference>
<keyword evidence="8" id="KW-1185">Reference proteome</keyword>
<keyword evidence="3" id="KW-0349">Heme</keyword>
<dbReference type="GO" id="GO:0004497">
    <property type="term" value="F:monooxygenase activity"/>
    <property type="evidence" value="ECO:0007669"/>
    <property type="project" value="InterPro"/>
</dbReference>
<dbReference type="Pfam" id="PF00067">
    <property type="entry name" value="p450"/>
    <property type="match status" value="1"/>
</dbReference>
<evidence type="ECO:0000256" key="1">
    <source>
        <dbReference type="ARBA" id="ARBA00001971"/>
    </source>
</evidence>
<evidence type="ECO:0000256" key="4">
    <source>
        <dbReference type="ARBA" id="ARBA00022723"/>
    </source>
</evidence>
<dbReference type="GO" id="GO:0005506">
    <property type="term" value="F:iron ion binding"/>
    <property type="evidence" value="ECO:0007669"/>
    <property type="project" value="InterPro"/>
</dbReference>
<proteinExistence type="inferred from homology"/>
<dbReference type="Gene3D" id="1.10.630.10">
    <property type="entry name" value="Cytochrome P450"/>
    <property type="match status" value="1"/>
</dbReference>
<keyword evidence="6" id="KW-1133">Transmembrane helix</keyword>